<dbReference type="Pfam" id="PF02138">
    <property type="entry name" value="Beach"/>
    <property type="match status" value="1"/>
</dbReference>
<feature type="compositionally biased region" description="Polar residues" evidence="3">
    <location>
        <begin position="1535"/>
        <end position="1549"/>
    </location>
</feature>
<dbReference type="InterPro" id="IPR031570">
    <property type="entry name" value="NBEA/BDCP_DUF4704"/>
</dbReference>
<reference evidence="6" key="1">
    <citation type="submission" date="2024-06" db="EMBL/GenBank/DDBJ databases">
        <authorList>
            <person name="Liu X."/>
            <person name="Lenzi L."/>
            <person name="Haldenby T S."/>
            <person name="Uol C."/>
        </authorList>
    </citation>
    <scope>NUCLEOTIDE SEQUENCE</scope>
</reference>
<sequence>MACVGDVSGIMKSNVENEQKWHSLLTAYCLLSVGCPDFLSAEDLHSTVVHILQTKSQDPLKVISSTFLLYQMNLRSKSDDELNSVVEKFCLALRPRTRTTPTEVYSVLLLVHLSDRMYDCFRGQALLLAKWIGQVIAQCECTEKLCQYAFSLLICLSLSNNLLLKVDNKHLRQSVRANFPELPKIFYSTVESFLYKVIALVPIQPPSDKAEAAVTDRHGPSLALLGEMLVSWVFGSLCLTGYNRYGLMNHNETSESRSDQQSDGRRDVVVEGNVLIILLHWATETITGVSETHTEYTEASLATLIDKLFRPILRSISSEEAEGRLSRANCCEANLISEGLAPCLLHLCTFLRRREAEQREAKRSSLNYPQNGTQSPMRKDLDIAAQNLLTNFMEVLEIVGSHSMSAADVGPLLALFRFEAVRYYSQQILSTLVKITRPDSPDSSRLPASGYWFDFSNPTDGLLIFPVGPQLQKQVPSESLSCIRTGPSGLSIHFWISLDRGQFSSSPSESALSPSEPEVSPDTIAYRYNILRLLCSKGQGLEIFLSSDGYLVVAVLNGSEYSYVTTCEPKCLEPSRWHSVAVVFSHVRRLIITHPYLSVFVDGVRCFYGEMKMPQINDDISIFHVGGCPEWVQGPSYARLLTKLSLSGGRTPGTASPRLGMILNRTNKANEQKPRIAKVEVGSIYKVELGRESTKWGEISSFRGQLTSLVLFSEAMPESTWDSIFSRGPCDITYLLDSECYANNPRISLYYHAKGVDLKRSVCLDLMGETAGGPAIFSASDKSVRKKMEDIRSDVEDYVSAESENPSKQDERLSFMYSGVPCSILGPRRLNAVKMSDSINQIGGLAVLLPVLRLIQGFPPSIHSNTELRSAIIEPSSPTAFQATCRTVSTRSENLELDHLDSNIGGRGSLEEMYGVTYQRYISQLKTVGRFWLRRSKLRGSRRLSEPVVRADQVDKEALCDESKDRRIQSLNPSDRDFASTPIFCSVLSDDCGFTLSPELDAETSALSSSVGTFLLLIRNLAKSNVINQRQLCQIEIVQSLSYLLSKATLQISPLIYLIFEVHPLKLDSAVVSACHELVDLTTQYGQTSHPSTSSAAFESGINCSAEVAGPVAKFRERNAFLQCVFLNWKIWSRANPAAQLEHIQNLLLMARQYRKLFRRLLSVRELLEVMEKYYMNTEEYIEDPPSPMLSFSSGDETESLDSKQTESSSFVSVQMESVILRQVRLHICLLIETITYHTWTPEDVRDVIDFLCRCPSSQLVNEVLELVMGLFDRASSGDKFILYLYEPFVACKLYTLLLKPKADISLETKKNVLKFVCALITSGKPADLIKSHLLLDEVGGFTSLLLHAENYAGLLTDPQSVNHFLQIFKRVGVRDTNGLLKFIELLGKSNTEQKLKTTRILLEMLEDHSESIAKQFLLSPALYDSLIQLLVKNIRMSRFHRERITLSRFGLGDELIPMPTMARVARKARLSVSGVPSDDQLSDESLKRSSLSSFTLSQQNKSSSRTSIATPTPPLPDERLEDPFIESSDEPDQSARSSGVSSMPSETPMTVVPPNFERVVSAQETELGDNFVLIFHRILWLGSGIRHWFSKQSDRKEDPWALYQEAVAFLVDANHKYELVVPYFWLIQRFLEHMLLAMEGLIFESVPVHYQLVQKFAQPFIQIVVDLTCNRPMSVDDDYRSELLTSLVHFVQDVLMLWETEQTSEETKALFLHLLLMWVSEGTCYYQLSIVPEVFVRLHYVLCEIGNKLSKEAASFLFYRLDKTLDYWTHLSEFEISVWPRTSERGEHPVDNVCGHGSQDSGISRHSSRQEPNQARESLTHESTSLGPIDYKGCFVYTAPVFNLLLSKYANLIDLPKYAPELDLKATDLYAEYQRCRSVNAERWNRDVIEQLKPIVEGYTTKYIVSVVSEQSINRAVAEEQLTKIRRMRRQVEDQLMGKLPRYFVSNNRPMSLDSSKLASDLMKISDVRRNVKFRSVTEDDQCGSESPNLRLSSSRLKRLSIKLHGTSEKLLDLPPDGRQDLKEHINIDNRYWSLMLYHLTSISPCAPWFTGTVEVKHWRLSSLETYCRIRPKLEPNIFFDPHLAASAERDGVRIEEILARPRNIQGRLSTANGPHSKDNQQPNYCYAEASEYVPNHRLRPTVSFLSCSISDSSEVEQLFARYGVAKFKRSEDHANDSECEDETGPTNAAPKEESASNIPEEVAFDAHERFKDQNTASSPLFDTNNGDLYEQPILEANVDEQDEEKIKPQRQTSVALPSAILEEDEVHSSPFALPIASERNSFRNIRAQLITPLDVTEGSFSITNNRLIFIASPTDSSRSNMVWQLSTPKGDMLVAAAATSQQPIGENSYQSPLQYSIPLTQIREVHLRRYNLRRSAIEIFLINNQNYFFNFDKKIRNKIYRRLTSLRLPKLSYAKGRSPREVFEYSGLTRRWVDREISNFEYLMCLNTIAGRTFNDLNQYPVFPWIIADYTSSRLDLNASTTFRDLSRPIGLANPKYIKQLRQKYESFVDPGGTIQKFHHGTHYSSAAGVLHYLVRLEPFTTFHVQLHGNRFDVPDRQFNSIPAMWDFIMSSPSDNKELIPEFFTEPDFLRNADGFDFGSCQSSGKPINDVELPAWASTPEEFIRKHRAALESDYVSAHLHQWIDLIFGYKQCGPPAVEALNIYFYTTYEGAVDLDNIPDPLEREAVEGMINNFGQTPCQLLKKPHPRRMTYKEWLGVLLGQRRIPITHLMAAERKRYGEKKSSSKDETIKEITEQVTISENQLPPSTMRKRNESQGDILSRQDARRIDFGRRSFDGELEKSLMRDTWNVPVNVSGRLENCVFGVDARVFRLMGVTQSDRLSLNSAIFMAVTPAFRIPPVGADPLYPNLNRKESVPNDESVSQISAILDTVASIAVVSAETLLDRPAEVPSVQETSPPEPVRSLVTWDRLGSLILAINERGAITRYVWKPKSIAYQLSNHDTGEPVPQEDFYLELSSKNLLNRSLNSVGPLDRNLICTTFTQGVTSNDCDSQCTLGTKLFALSADGCWLFAGGRLDNRLAVYNVHQSRLETLLTSPHRDSITCLATDSIDGVGHPNPYQPRSHEGSGRKTSITLPTTGVTGPAKYPFGAVGSDLAYSTRYLITGSCDGTTAVWYFDPNDMDENDIFHSAYESECTTVGSGLDLYSILCQDEMQDEVDGNLSVVNLPSQNVTNQNHSKNSANKNSGIHETPLTKTSNVFTLDSNEITVEQNDNTHCTWKPTTGLKQFKTGSLPILGLSSVYHETGMPYYLPGVNGPNPGKIKPLAKLIKYFFNGTTGEPVIDVALSMNLDIGISATQYSRTFYMFAIRRASWTRVLNLAGSSQLPSLINTLQLSDPTQRSLCLIETCQVHHIMIAANTGFIYVQWNQLSSPNHLLFRHQCSVPAGPWLSLYRPHGGLLHKQQILAGYNEFDTLTDNERSRVLVTRMILTTDPSSATFEGDQFLTSDLDDHIILGTSTGHVVIMSASTLQPVRCITLGSSILDISLGSSLTRSGYTLEGVHFFASLANGQVVALQPGLIRYPKSSLFLSSMGDERSVIEEQATEELVAEKHVIATKFQHGFIL</sequence>
<dbReference type="Gene3D" id="2.130.10.10">
    <property type="entry name" value="YVTN repeat-like/Quinoprotein amine dehydrogenase"/>
    <property type="match status" value="1"/>
</dbReference>
<dbReference type="Gene3D" id="1.10.1540.10">
    <property type="entry name" value="BEACH domain"/>
    <property type="match status" value="1"/>
</dbReference>
<dbReference type="Pfam" id="PF14844">
    <property type="entry name" value="PH_BEACH"/>
    <property type="match status" value="1"/>
</dbReference>
<feature type="compositionally biased region" description="Polar residues" evidence="3">
    <location>
        <begin position="1499"/>
        <end position="1511"/>
    </location>
</feature>
<dbReference type="FunFam" id="1.10.1540.10:FF:000001">
    <property type="entry name" value="neurobeachin isoform X1"/>
    <property type="match status" value="1"/>
</dbReference>
<feature type="region of interest" description="Disordered" evidence="3">
    <location>
        <begin position="2172"/>
        <end position="2199"/>
    </location>
</feature>
<dbReference type="CDD" id="cd06071">
    <property type="entry name" value="Beach"/>
    <property type="match status" value="1"/>
</dbReference>
<dbReference type="GO" id="GO:0008104">
    <property type="term" value="P:intracellular protein localization"/>
    <property type="evidence" value="ECO:0007669"/>
    <property type="project" value="TreeGrafter"/>
</dbReference>
<organism evidence="6 7">
    <name type="scientific">Calicophoron daubneyi</name>
    <name type="common">Rumen fluke</name>
    <name type="synonym">Paramphistomum daubneyi</name>
    <dbReference type="NCBI Taxonomy" id="300641"/>
    <lineage>
        <taxon>Eukaryota</taxon>
        <taxon>Metazoa</taxon>
        <taxon>Spiralia</taxon>
        <taxon>Lophotrochozoa</taxon>
        <taxon>Platyhelminthes</taxon>
        <taxon>Trematoda</taxon>
        <taxon>Digenea</taxon>
        <taxon>Plagiorchiida</taxon>
        <taxon>Pronocephalata</taxon>
        <taxon>Paramphistomoidea</taxon>
        <taxon>Paramphistomidae</taxon>
        <taxon>Calicophoron</taxon>
    </lineage>
</organism>
<dbReference type="InterPro" id="IPR036322">
    <property type="entry name" value="WD40_repeat_dom_sf"/>
</dbReference>
<dbReference type="SUPFAM" id="SSF49899">
    <property type="entry name" value="Concanavalin A-like lectins/glucanases"/>
    <property type="match status" value="1"/>
</dbReference>
<dbReference type="SUPFAM" id="SSF50978">
    <property type="entry name" value="WD40 repeat-like"/>
    <property type="match status" value="1"/>
</dbReference>
<dbReference type="SUPFAM" id="SSF81837">
    <property type="entry name" value="BEACH domain"/>
    <property type="match status" value="1"/>
</dbReference>
<dbReference type="InterPro" id="IPR000409">
    <property type="entry name" value="BEACH_dom"/>
</dbReference>
<evidence type="ECO:0000256" key="1">
    <source>
        <dbReference type="ARBA" id="ARBA00022574"/>
    </source>
</evidence>
<feature type="compositionally biased region" description="Acidic residues" evidence="3">
    <location>
        <begin position="1524"/>
        <end position="1533"/>
    </location>
</feature>
<dbReference type="EMBL" id="CAXLJL010000268">
    <property type="protein sequence ID" value="CAL5135855.1"/>
    <property type="molecule type" value="Genomic_DNA"/>
</dbReference>
<dbReference type="GO" id="GO:0016020">
    <property type="term" value="C:membrane"/>
    <property type="evidence" value="ECO:0007669"/>
    <property type="project" value="TreeGrafter"/>
</dbReference>
<dbReference type="Pfam" id="PF16057">
    <property type="entry name" value="DUF4800"/>
    <property type="match status" value="1"/>
</dbReference>
<evidence type="ECO:0000313" key="7">
    <source>
        <dbReference type="Proteomes" id="UP001497525"/>
    </source>
</evidence>
<dbReference type="CDD" id="cd01201">
    <property type="entry name" value="PH_BEACH"/>
    <property type="match status" value="1"/>
</dbReference>
<dbReference type="PANTHER" id="PTHR13743:SF112">
    <property type="entry name" value="BEACH DOMAIN-CONTAINING PROTEIN"/>
    <property type="match status" value="1"/>
</dbReference>
<gene>
    <name evidence="6" type="ORF">CDAUBV1_LOCUS9966</name>
</gene>
<evidence type="ECO:0000313" key="6">
    <source>
        <dbReference type="EMBL" id="CAL5135855.1"/>
    </source>
</evidence>
<feature type="compositionally biased region" description="Polar residues" evidence="3">
    <location>
        <begin position="1799"/>
        <end position="1822"/>
    </location>
</feature>
<feature type="region of interest" description="Disordered" evidence="3">
    <location>
        <begin position="3191"/>
        <end position="3210"/>
    </location>
</feature>
<dbReference type="InterPro" id="IPR013320">
    <property type="entry name" value="ConA-like_dom_sf"/>
</dbReference>
<feature type="region of interest" description="Disordered" evidence="3">
    <location>
        <begin position="1474"/>
        <end position="1551"/>
    </location>
</feature>
<dbReference type="PANTHER" id="PTHR13743">
    <property type="entry name" value="BEIGE/BEACH-RELATED"/>
    <property type="match status" value="1"/>
</dbReference>
<proteinExistence type="predicted"/>
<dbReference type="Pfam" id="PF15787">
    <property type="entry name" value="DUF4704"/>
    <property type="match status" value="1"/>
</dbReference>
<feature type="compositionally biased region" description="Low complexity" evidence="3">
    <location>
        <begin position="1489"/>
        <end position="1498"/>
    </location>
</feature>
<dbReference type="InterPro" id="IPR023362">
    <property type="entry name" value="PH-BEACH_dom"/>
</dbReference>
<evidence type="ECO:0000259" key="5">
    <source>
        <dbReference type="PROSITE" id="PS51783"/>
    </source>
</evidence>
<dbReference type="SUPFAM" id="SSF82171">
    <property type="entry name" value="DPP6 N-terminal domain-like"/>
    <property type="match status" value="1"/>
</dbReference>
<feature type="region of interest" description="Disordered" evidence="3">
    <location>
        <begin position="1789"/>
        <end position="1822"/>
    </location>
</feature>
<dbReference type="Proteomes" id="UP001497525">
    <property type="component" value="Unassembled WGS sequence"/>
</dbReference>
<dbReference type="InterPro" id="IPR036372">
    <property type="entry name" value="BEACH_dom_sf"/>
</dbReference>
<evidence type="ECO:0000256" key="2">
    <source>
        <dbReference type="ARBA" id="ARBA00022737"/>
    </source>
</evidence>
<feature type="domain" description="BEACH-type PH" evidence="5">
    <location>
        <begin position="2278"/>
        <end position="2406"/>
    </location>
</feature>
<dbReference type="PROSITE" id="PS51783">
    <property type="entry name" value="PH_BEACH"/>
    <property type="match status" value="1"/>
</dbReference>
<feature type="domain" description="BEACH" evidence="4">
    <location>
        <begin position="2419"/>
        <end position="2711"/>
    </location>
</feature>
<evidence type="ECO:0000256" key="3">
    <source>
        <dbReference type="SAM" id="MobiDB-lite"/>
    </source>
</evidence>
<keyword evidence="2" id="KW-0677">Repeat</keyword>
<keyword evidence="1" id="KW-0853">WD repeat</keyword>
<dbReference type="InterPro" id="IPR011993">
    <property type="entry name" value="PH-like_dom_sf"/>
</dbReference>
<dbReference type="InterPro" id="IPR015943">
    <property type="entry name" value="WD40/YVTN_repeat-like_dom_sf"/>
</dbReference>
<evidence type="ECO:0008006" key="8">
    <source>
        <dbReference type="Google" id="ProtNLM"/>
    </source>
</evidence>
<protein>
    <recommendedName>
        <fullName evidence="8">Lysosomal trafficking regulator</fullName>
    </recommendedName>
</protein>
<dbReference type="InterPro" id="IPR050865">
    <property type="entry name" value="BEACH_Domain"/>
</dbReference>
<dbReference type="GO" id="GO:0019901">
    <property type="term" value="F:protein kinase binding"/>
    <property type="evidence" value="ECO:0007669"/>
    <property type="project" value="TreeGrafter"/>
</dbReference>
<dbReference type="Gene3D" id="2.30.29.30">
    <property type="entry name" value="Pleckstrin-homology domain (PH domain)/Phosphotyrosine-binding domain (PTB)"/>
    <property type="match status" value="1"/>
</dbReference>
<comment type="caution">
    <text evidence="6">The sequence shown here is derived from an EMBL/GenBank/DDBJ whole genome shotgun (WGS) entry which is preliminary data.</text>
</comment>
<dbReference type="SUPFAM" id="SSF50729">
    <property type="entry name" value="PH domain-like"/>
    <property type="match status" value="1"/>
</dbReference>
<dbReference type="PROSITE" id="PS50197">
    <property type="entry name" value="BEACH"/>
    <property type="match status" value="1"/>
</dbReference>
<feature type="region of interest" description="Disordered" evidence="3">
    <location>
        <begin position="3074"/>
        <end position="3097"/>
    </location>
</feature>
<accession>A0AAV2THD7</accession>
<dbReference type="SMART" id="SM01026">
    <property type="entry name" value="Beach"/>
    <property type="match status" value="1"/>
</dbReference>
<name>A0AAV2THD7_CALDB</name>
<dbReference type="GO" id="GO:0005829">
    <property type="term" value="C:cytosol"/>
    <property type="evidence" value="ECO:0007669"/>
    <property type="project" value="TreeGrafter"/>
</dbReference>
<evidence type="ECO:0000259" key="4">
    <source>
        <dbReference type="PROSITE" id="PS50197"/>
    </source>
</evidence>